<feature type="domain" description="ARID" evidence="2">
    <location>
        <begin position="182"/>
        <end position="301"/>
    </location>
</feature>
<dbReference type="Proteomes" id="UP000037751">
    <property type="component" value="Unassembled WGS sequence"/>
</dbReference>
<dbReference type="InterPro" id="IPR001606">
    <property type="entry name" value="ARID_dom"/>
</dbReference>
<dbReference type="Gene3D" id="1.10.150.60">
    <property type="entry name" value="ARID DNA-binding domain"/>
    <property type="match status" value="1"/>
</dbReference>
<gene>
    <name evidence="3" type="ORF">Malapachy_0024</name>
</gene>
<feature type="region of interest" description="Disordered" evidence="1">
    <location>
        <begin position="75"/>
        <end position="185"/>
    </location>
</feature>
<evidence type="ECO:0000313" key="4">
    <source>
        <dbReference type="Proteomes" id="UP000037751"/>
    </source>
</evidence>
<evidence type="ECO:0000256" key="1">
    <source>
        <dbReference type="SAM" id="MobiDB-lite"/>
    </source>
</evidence>
<dbReference type="SUPFAM" id="SSF46774">
    <property type="entry name" value="ARID-like"/>
    <property type="match status" value="1"/>
</dbReference>
<feature type="region of interest" description="Disordered" evidence="1">
    <location>
        <begin position="307"/>
        <end position="356"/>
    </location>
</feature>
<dbReference type="STRING" id="77020.A0A0M8MJ62"/>
<keyword evidence="4" id="KW-1185">Reference proteome</keyword>
<organism evidence="3 4">
    <name type="scientific">Malassezia pachydermatis</name>
    <dbReference type="NCBI Taxonomy" id="77020"/>
    <lineage>
        <taxon>Eukaryota</taxon>
        <taxon>Fungi</taxon>
        <taxon>Dikarya</taxon>
        <taxon>Basidiomycota</taxon>
        <taxon>Ustilaginomycotina</taxon>
        <taxon>Malasseziomycetes</taxon>
        <taxon>Malasseziales</taxon>
        <taxon>Malasseziaceae</taxon>
        <taxon>Malassezia</taxon>
    </lineage>
</organism>
<name>A0A0M8MJ62_9BASI</name>
<feature type="region of interest" description="Disordered" evidence="1">
    <location>
        <begin position="403"/>
        <end position="511"/>
    </location>
</feature>
<dbReference type="EMBL" id="LGAV01000006">
    <property type="protein sequence ID" value="KOS13526.1"/>
    <property type="molecule type" value="Genomic_DNA"/>
</dbReference>
<feature type="compositionally biased region" description="Basic and acidic residues" evidence="1">
    <location>
        <begin position="458"/>
        <end position="468"/>
    </location>
</feature>
<dbReference type="AlphaFoldDB" id="A0A0M8MJ62"/>
<proteinExistence type="predicted"/>
<feature type="compositionally biased region" description="Pro residues" evidence="1">
    <location>
        <begin position="426"/>
        <end position="452"/>
    </location>
</feature>
<evidence type="ECO:0000259" key="2">
    <source>
        <dbReference type="PROSITE" id="PS51011"/>
    </source>
</evidence>
<feature type="compositionally biased region" description="Low complexity" evidence="1">
    <location>
        <begin position="88"/>
        <end position="137"/>
    </location>
</feature>
<dbReference type="PROSITE" id="PS51011">
    <property type="entry name" value="ARID"/>
    <property type="match status" value="1"/>
</dbReference>
<dbReference type="Pfam" id="PF01388">
    <property type="entry name" value="ARID"/>
    <property type="match status" value="1"/>
</dbReference>
<protein>
    <recommendedName>
        <fullName evidence="2">ARID domain-containing protein</fullName>
    </recommendedName>
</protein>
<sequence>MSTGSTMPSSITPAQVLQNIQNNMTALQRQWTVVNAQPDNPNKGTAIQYLSGQMRRLMAMQESIVAAARANGTDLNVNGPPPAQNGGMPPMSFAMSSPAMPMMSQASSQAPTPAPPTQGAAMRMPSPTSASSPASLPRFPPSMMQAPSTEEARRAPSPTTRTTPQAPQSQPQPQPPQASTSQPPTRDFTSVVHLFLTQRGMALPPDWAAPFVGPAAGGGAAAGETRSVDLQTLFAKVLSLGGSDQVFTIPNGWAMVAQQLGLAIGGPSSTPNAAIPVPSEVPGRLAAYYTQRLALFEKSWLAAQRRGPGAEAGMPAARVPPSADTAPEAMPPPSPTTATPTSGTPTQPSTSANPFASLDPAQVQMAVGQHMSQLQKLVTTGQMTPQMAMARYTSIQQAVQAYHAERASASPSSMPPPVSTSTEPAQPSPSPGPSMPTPVMPTNTPPSRPSPAQPEAARPAEVRRHEEVVAPPPIQTSSQVEPSPGPAGAAAPVPVPAPAATGPPPSSAAPAAPAKYKITYIPMHLDVTTQGGRDLDRLDRELAPRLAARARLRTVAELGTVDVYGLIMSLRSGLSSEIAYALNVLLILSAGVGAPSSFQLALAPCDPLLDALLDVLASQLPLLAPPVDVAWTSLRYADAIELALHDEGQLRTFVRRSASAAKEREAERCASMVQTILTILRNVATMPDNTTYLATHTRCVSMLMQIAYAALHDARWDGHNGSSAALAALTLREVLHSLKDVLTMVLGLVGPTLDLSQHAPEVTTTMLDMLRFFLLDAAEWERREGASPHVLERLAATTPSAQALLFQVPHHTRLALQVLSCLALPDPNRETLAQRTPAPVLLELAEHLVHLLPVHVPDFRRLTSVTRLEYTETAAFCLYHVVYLAPPSVKADIRALPGVPGILFRAAKHLLQSASDYTTNPYGLLCRRLIETLRTLQEGKDVLSEPPLLGMYWPPDEGSVAKTASDAVPMSLALGPHEAEAIMEWLARTANVDTGLASDLLALVRA</sequence>
<accession>A0A0M8MJ62</accession>
<feature type="compositionally biased region" description="Low complexity" evidence="1">
    <location>
        <begin position="336"/>
        <end position="352"/>
    </location>
</feature>
<feature type="compositionally biased region" description="Pro residues" evidence="1">
    <location>
        <begin position="493"/>
        <end position="507"/>
    </location>
</feature>
<dbReference type="InterPro" id="IPR036431">
    <property type="entry name" value="ARID_dom_sf"/>
</dbReference>
<reference evidence="3 4" key="1">
    <citation type="submission" date="2015-07" db="EMBL/GenBank/DDBJ databases">
        <title>Draft Genome Sequence of Malassezia furfur CBS1878 and Malassezia pachydermatis CBS1879.</title>
        <authorList>
            <person name="Triana S."/>
            <person name="Ohm R."/>
            <person name="Gonzalez A."/>
            <person name="DeCock H."/>
            <person name="Restrepo S."/>
            <person name="Celis A."/>
        </authorList>
    </citation>
    <scope>NUCLEOTIDE SEQUENCE [LARGE SCALE GENOMIC DNA]</scope>
    <source>
        <strain evidence="3 4">CBS 1879</strain>
    </source>
</reference>
<dbReference type="OrthoDB" id="1938591at2759"/>
<dbReference type="VEuPathDB" id="FungiDB:Malapachy_0024"/>
<dbReference type="RefSeq" id="XP_017991158.1">
    <property type="nucleotide sequence ID" value="XM_018134558.1"/>
</dbReference>
<evidence type="ECO:0000313" key="3">
    <source>
        <dbReference type="EMBL" id="KOS13526.1"/>
    </source>
</evidence>
<dbReference type="GO" id="GO:0003677">
    <property type="term" value="F:DNA binding"/>
    <property type="evidence" value="ECO:0007669"/>
    <property type="project" value="InterPro"/>
</dbReference>
<comment type="caution">
    <text evidence="3">The sequence shown here is derived from an EMBL/GenBank/DDBJ whole genome shotgun (WGS) entry which is preliminary data.</text>
</comment>
<dbReference type="GeneID" id="28726433"/>
<feature type="compositionally biased region" description="Low complexity" evidence="1">
    <location>
        <begin position="155"/>
        <end position="169"/>
    </location>
</feature>